<gene>
    <name evidence="2" type="ORF">BDN70DRAFT_454185</name>
</gene>
<keyword evidence="3" id="KW-1185">Reference proteome</keyword>
<protein>
    <submittedName>
        <fullName evidence="2">Uncharacterized protein</fullName>
    </submittedName>
</protein>
<comment type="caution">
    <text evidence="2">The sequence shown here is derived from an EMBL/GenBank/DDBJ whole genome shotgun (WGS) entry which is preliminary data.</text>
</comment>
<feature type="region of interest" description="Disordered" evidence="1">
    <location>
        <begin position="62"/>
        <end position="100"/>
    </location>
</feature>
<name>A0A9P5YML6_9AGAR</name>
<dbReference type="EMBL" id="MU155521">
    <property type="protein sequence ID" value="KAF9472562.1"/>
    <property type="molecule type" value="Genomic_DNA"/>
</dbReference>
<proteinExistence type="predicted"/>
<dbReference type="AlphaFoldDB" id="A0A9P5YML6"/>
<organism evidence="2 3">
    <name type="scientific">Pholiota conissans</name>
    <dbReference type="NCBI Taxonomy" id="109636"/>
    <lineage>
        <taxon>Eukaryota</taxon>
        <taxon>Fungi</taxon>
        <taxon>Dikarya</taxon>
        <taxon>Basidiomycota</taxon>
        <taxon>Agaricomycotina</taxon>
        <taxon>Agaricomycetes</taxon>
        <taxon>Agaricomycetidae</taxon>
        <taxon>Agaricales</taxon>
        <taxon>Agaricineae</taxon>
        <taxon>Strophariaceae</taxon>
        <taxon>Pholiota</taxon>
    </lineage>
</organism>
<evidence type="ECO:0000256" key="1">
    <source>
        <dbReference type="SAM" id="MobiDB-lite"/>
    </source>
</evidence>
<evidence type="ECO:0000313" key="3">
    <source>
        <dbReference type="Proteomes" id="UP000807469"/>
    </source>
</evidence>
<feature type="compositionally biased region" description="Low complexity" evidence="1">
    <location>
        <begin position="80"/>
        <end position="100"/>
    </location>
</feature>
<dbReference type="Proteomes" id="UP000807469">
    <property type="component" value="Unassembled WGS sequence"/>
</dbReference>
<sequence length="100" mass="10599">MRRIPPTSRMLDLPPSDPSIIDAIYPCHHSLWSPPSLSPSPTHGAVSLLGPSIVRHRFTGISQSFPSSSSTTSRALQLKSSNSLNDTSSSASSSRHSSSA</sequence>
<feature type="compositionally biased region" description="Low complexity" evidence="1">
    <location>
        <begin position="62"/>
        <end position="73"/>
    </location>
</feature>
<evidence type="ECO:0000313" key="2">
    <source>
        <dbReference type="EMBL" id="KAF9472562.1"/>
    </source>
</evidence>
<reference evidence="2" key="1">
    <citation type="submission" date="2020-11" db="EMBL/GenBank/DDBJ databases">
        <authorList>
            <consortium name="DOE Joint Genome Institute"/>
            <person name="Ahrendt S."/>
            <person name="Riley R."/>
            <person name="Andreopoulos W."/>
            <person name="Labutti K."/>
            <person name="Pangilinan J."/>
            <person name="Ruiz-Duenas F.J."/>
            <person name="Barrasa J.M."/>
            <person name="Sanchez-Garcia M."/>
            <person name="Camarero S."/>
            <person name="Miyauchi S."/>
            <person name="Serrano A."/>
            <person name="Linde D."/>
            <person name="Babiker R."/>
            <person name="Drula E."/>
            <person name="Ayuso-Fernandez I."/>
            <person name="Pacheco R."/>
            <person name="Padilla G."/>
            <person name="Ferreira P."/>
            <person name="Barriuso J."/>
            <person name="Kellner H."/>
            <person name="Castanera R."/>
            <person name="Alfaro M."/>
            <person name="Ramirez L."/>
            <person name="Pisabarro A.G."/>
            <person name="Kuo A."/>
            <person name="Tritt A."/>
            <person name="Lipzen A."/>
            <person name="He G."/>
            <person name="Yan M."/>
            <person name="Ng V."/>
            <person name="Cullen D."/>
            <person name="Martin F."/>
            <person name="Rosso M.-N."/>
            <person name="Henrissat B."/>
            <person name="Hibbett D."/>
            <person name="Martinez A.T."/>
            <person name="Grigoriev I.V."/>
        </authorList>
    </citation>
    <scope>NUCLEOTIDE SEQUENCE</scope>
    <source>
        <strain evidence="2">CIRM-BRFM 674</strain>
    </source>
</reference>
<accession>A0A9P5YML6</accession>